<dbReference type="SUPFAM" id="SSF88946">
    <property type="entry name" value="Sigma2 domain of RNA polymerase sigma factors"/>
    <property type="match status" value="1"/>
</dbReference>
<dbReference type="NCBIfam" id="TIGR02937">
    <property type="entry name" value="sigma70-ECF"/>
    <property type="match status" value="1"/>
</dbReference>
<feature type="domain" description="RNA polymerase sigma-70 region 2" evidence="5">
    <location>
        <begin position="3"/>
        <end position="56"/>
    </location>
</feature>
<organism evidence="8 9">
    <name type="scientific">Candidatus Neomicrothrix subdominans</name>
    <dbReference type="NCBI Taxonomy" id="2954438"/>
    <lineage>
        <taxon>Bacteria</taxon>
        <taxon>Bacillati</taxon>
        <taxon>Actinomycetota</taxon>
        <taxon>Acidimicrobiia</taxon>
        <taxon>Acidimicrobiales</taxon>
        <taxon>Microthrixaceae</taxon>
        <taxon>Candidatus Neomicrothrix</taxon>
    </lineage>
</organism>
<feature type="domain" description="DUF6596" evidence="7">
    <location>
        <begin position="166"/>
        <end position="263"/>
    </location>
</feature>
<dbReference type="InterPro" id="IPR036388">
    <property type="entry name" value="WH-like_DNA-bd_sf"/>
</dbReference>
<name>A0A936TCF8_9ACTN</name>
<evidence type="ECO:0000313" key="8">
    <source>
        <dbReference type="EMBL" id="MBK9296188.1"/>
    </source>
</evidence>
<evidence type="ECO:0000256" key="3">
    <source>
        <dbReference type="ARBA" id="ARBA00023082"/>
    </source>
</evidence>
<comment type="similarity">
    <text evidence="1">Belongs to the sigma-70 factor family. ECF subfamily.</text>
</comment>
<protein>
    <submittedName>
        <fullName evidence="8">Sigma-70 family RNA polymerase sigma factor</fullName>
    </submittedName>
</protein>
<dbReference type="Pfam" id="PF04542">
    <property type="entry name" value="Sigma70_r2"/>
    <property type="match status" value="1"/>
</dbReference>
<keyword evidence="3" id="KW-0731">Sigma factor</keyword>
<dbReference type="PANTHER" id="PTHR47756">
    <property type="entry name" value="BLL6612 PROTEIN-RELATED"/>
    <property type="match status" value="1"/>
</dbReference>
<dbReference type="InterPro" id="IPR013249">
    <property type="entry name" value="RNA_pol_sigma70_r4_t2"/>
</dbReference>
<gene>
    <name evidence="8" type="ORF">IPN02_04820</name>
</gene>
<comment type="caution">
    <text evidence="8">The sequence shown here is derived from an EMBL/GenBank/DDBJ whole genome shotgun (WGS) entry which is preliminary data.</text>
</comment>
<dbReference type="Pfam" id="PF08281">
    <property type="entry name" value="Sigma70_r4_2"/>
    <property type="match status" value="1"/>
</dbReference>
<dbReference type="GO" id="GO:0006352">
    <property type="term" value="P:DNA-templated transcription initiation"/>
    <property type="evidence" value="ECO:0007669"/>
    <property type="project" value="InterPro"/>
</dbReference>
<dbReference type="EMBL" id="JADJZA010000001">
    <property type="protein sequence ID" value="MBK9296188.1"/>
    <property type="molecule type" value="Genomic_DNA"/>
</dbReference>
<feature type="domain" description="RNA polymerase sigma factor 70 region 4 type 2" evidence="6">
    <location>
        <begin position="96"/>
        <end position="148"/>
    </location>
</feature>
<dbReference type="InterPro" id="IPR007627">
    <property type="entry name" value="RNA_pol_sigma70_r2"/>
</dbReference>
<evidence type="ECO:0000259" key="5">
    <source>
        <dbReference type="Pfam" id="PF04542"/>
    </source>
</evidence>
<evidence type="ECO:0000256" key="1">
    <source>
        <dbReference type="ARBA" id="ARBA00010641"/>
    </source>
</evidence>
<evidence type="ECO:0000313" key="9">
    <source>
        <dbReference type="Proteomes" id="UP000727993"/>
    </source>
</evidence>
<sequence length="265" mass="29278">MVRVLGDIDLAEDAVGEAFAIAAQRWPDSGIPPNPGAWITTTARNRGIDHVRREAKRPQHHRAAHHLATIATDQPDPPVIDELGDTDVVADDQLRLIFLCCHPALAPDTQVALTLRLLGGLQTDEIARAFLVPAATMAQRLVRAKRKIRHNHIAYRIPADHELPDRLGAVMATIYLIYNEGHTATSGPSLVRTELAAEAIRLARLLTELMPDEPGVVGLLAFLLLTESRRPARTDVDGLPVRLGDQDRDRWDRGMIDEGHRLVPR</sequence>
<dbReference type="InterPro" id="IPR013324">
    <property type="entry name" value="RNA_pol_sigma_r3/r4-like"/>
</dbReference>
<dbReference type="SUPFAM" id="SSF88659">
    <property type="entry name" value="Sigma3 and sigma4 domains of RNA polymerase sigma factors"/>
    <property type="match status" value="1"/>
</dbReference>
<evidence type="ECO:0000256" key="2">
    <source>
        <dbReference type="ARBA" id="ARBA00023015"/>
    </source>
</evidence>
<reference evidence="8 9" key="1">
    <citation type="submission" date="2020-10" db="EMBL/GenBank/DDBJ databases">
        <title>Connecting structure to function with the recovery of over 1000 high-quality activated sludge metagenome-assembled genomes encoding full-length rRNA genes using long-read sequencing.</title>
        <authorList>
            <person name="Singleton C.M."/>
            <person name="Petriglieri F."/>
            <person name="Kristensen J.M."/>
            <person name="Kirkegaard R.H."/>
            <person name="Michaelsen T.Y."/>
            <person name="Andersen M.H."/>
            <person name="Karst S.M."/>
            <person name="Dueholm M.S."/>
            <person name="Nielsen P.H."/>
            <person name="Albertsen M."/>
        </authorList>
    </citation>
    <scope>NUCLEOTIDE SEQUENCE [LARGE SCALE GENOMIC DNA]</scope>
    <source>
        <strain evidence="8">Lyne_18-Q3-R50-59_MAXAC.006</strain>
    </source>
</reference>
<dbReference type="InterPro" id="IPR014284">
    <property type="entry name" value="RNA_pol_sigma-70_dom"/>
</dbReference>
<dbReference type="GO" id="GO:0003677">
    <property type="term" value="F:DNA binding"/>
    <property type="evidence" value="ECO:0007669"/>
    <property type="project" value="InterPro"/>
</dbReference>
<keyword evidence="4" id="KW-0804">Transcription</keyword>
<dbReference type="Gene3D" id="1.10.10.10">
    <property type="entry name" value="Winged helix-like DNA-binding domain superfamily/Winged helix DNA-binding domain"/>
    <property type="match status" value="1"/>
</dbReference>
<evidence type="ECO:0000256" key="4">
    <source>
        <dbReference type="ARBA" id="ARBA00023163"/>
    </source>
</evidence>
<evidence type="ECO:0000259" key="6">
    <source>
        <dbReference type="Pfam" id="PF08281"/>
    </source>
</evidence>
<accession>A0A936TCF8</accession>
<keyword evidence="2" id="KW-0805">Transcription regulation</keyword>
<dbReference type="PANTHER" id="PTHR47756:SF2">
    <property type="entry name" value="BLL6612 PROTEIN"/>
    <property type="match status" value="1"/>
</dbReference>
<dbReference type="InterPro" id="IPR013325">
    <property type="entry name" value="RNA_pol_sigma_r2"/>
</dbReference>
<dbReference type="InterPro" id="IPR046531">
    <property type="entry name" value="DUF6596"/>
</dbReference>
<proteinExistence type="inferred from homology"/>
<dbReference type="Proteomes" id="UP000727993">
    <property type="component" value="Unassembled WGS sequence"/>
</dbReference>
<evidence type="ECO:0000259" key="7">
    <source>
        <dbReference type="Pfam" id="PF20239"/>
    </source>
</evidence>
<dbReference type="Pfam" id="PF20239">
    <property type="entry name" value="DUF6596"/>
    <property type="match status" value="1"/>
</dbReference>
<dbReference type="AlphaFoldDB" id="A0A936TCF8"/>
<dbReference type="GO" id="GO:0016987">
    <property type="term" value="F:sigma factor activity"/>
    <property type="evidence" value="ECO:0007669"/>
    <property type="project" value="UniProtKB-KW"/>
</dbReference>
<dbReference type="Gene3D" id="1.10.1740.10">
    <property type="match status" value="1"/>
</dbReference>